<dbReference type="GO" id="GO:0003677">
    <property type="term" value="F:DNA binding"/>
    <property type="evidence" value="ECO:0007669"/>
    <property type="project" value="InterPro"/>
</dbReference>
<dbReference type="PROSITE" id="PS01154">
    <property type="entry name" value="RNA_POL_L_13KD"/>
    <property type="match status" value="1"/>
</dbReference>
<keyword evidence="3" id="KW-0804">Transcription</keyword>
<evidence type="ECO:0000259" key="7">
    <source>
        <dbReference type="Pfam" id="PF13656"/>
    </source>
</evidence>
<comment type="caution">
    <text evidence="8">The sequence shown here is derived from an EMBL/GenBank/DDBJ whole genome shotgun (WGS) entry which is preliminary data.</text>
</comment>
<dbReference type="GO" id="GO:0005665">
    <property type="term" value="C:RNA polymerase II, core complex"/>
    <property type="evidence" value="ECO:0007669"/>
    <property type="project" value="InterPro"/>
</dbReference>
<dbReference type="CDD" id="cd06926">
    <property type="entry name" value="RNAP_II_RPB11"/>
    <property type="match status" value="1"/>
</dbReference>
<accession>A0A0N1H2B6</accession>
<dbReference type="STRING" id="1664694.A0A0N1H2B6"/>
<name>A0A0N1H2B6_9EURO</name>
<comment type="similarity">
    <text evidence="5">Belongs to the archaeal Rpo11/eukaryotic RPB11/RPC19 RNA polymerase subunit family.</text>
</comment>
<dbReference type="OrthoDB" id="10248581at2759"/>
<organism evidence="8 9">
    <name type="scientific">Cyphellophora attinorum</name>
    <dbReference type="NCBI Taxonomy" id="1664694"/>
    <lineage>
        <taxon>Eukaryota</taxon>
        <taxon>Fungi</taxon>
        <taxon>Dikarya</taxon>
        <taxon>Ascomycota</taxon>
        <taxon>Pezizomycotina</taxon>
        <taxon>Eurotiomycetes</taxon>
        <taxon>Chaetothyriomycetidae</taxon>
        <taxon>Chaetothyriales</taxon>
        <taxon>Cyphellophoraceae</taxon>
        <taxon>Cyphellophora</taxon>
    </lineage>
</organism>
<evidence type="ECO:0000313" key="8">
    <source>
        <dbReference type="EMBL" id="KPI35310.1"/>
    </source>
</evidence>
<dbReference type="PANTHER" id="PTHR13946:SF28">
    <property type="entry name" value="DNA-DIRECTED RNA POLYMERASES I AND III SUBUNIT RPAC2"/>
    <property type="match status" value="1"/>
</dbReference>
<dbReference type="InterPro" id="IPR008193">
    <property type="entry name" value="RNA_pol_Rpb11_13-16kDa_CS"/>
</dbReference>
<feature type="region of interest" description="Disordered" evidence="6">
    <location>
        <begin position="1"/>
        <end position="41"/>
    </location>
</feature>
<dbReference type="SUPFAM" id="SSF55257">
    <property type="entry name" value="RBP11-like subunits of RNA polymerase"/>
    <property type="match status" value="1"/>
</dbReference>
<evidence type="ECO:0000256" key="1">
    <source>
        <dbReference type="ARBA" id="ARBA00004123"/>
    </source>
</evidence>
<dbReference type="PANTHER" id="PTHR13946">
    <property type="entry name" value="DNA-DIRECTED RNA POLYMERASE I,II,III"/>
    <property type="match status" value="1"/>
</dbReference>
<dbReference type="RefSeq" id="XP_017995273.1">
    <property type="nucleotide sequence ID" value="XM_018150506.1"/>
</dbReference>
<dbReference type="GO" id="GO:0003899">
    <property type="term" value="F:DNA-directed RNA polymerase activity"/>
    <property type="evidence" value="ECO:0007669"/>
    <property type="project" value="InterPro"/>
</dbReference>
<dbReference type="GeneID" id="28742386"/>
<dbReference type="InterPro" id="IPR037685">
    <property type="entry name" value="RBP11"/>
</dbReference>
<feature type="compositionally biased region" description="Basic and acidic residues" evidence="6">
    <location>
        <begin position="1"/>
        <end position="15"/>
    </location>
</feature>
<sequence length="167" mass="19132">MPDSDPIHRGGDTTRKWPAHPSKTPFHNSADMRGGQGQLHVDRPDRHEFWTLKPGEKKIERKVDTRTANTEEFIIRAEDHTMGNLIREALLKMPEVTFAAYKCPHPLDNRVIIRIQCNPDSDLKPVDAFRTAIDESIKELQTFLDRFRKSYNLTKMSQEAQGPVNGA</sequence>
<gene>
    <name evidence="8" type="ORF">AB675_9928</name>
</gene>
<feature type="domain" description="DNA-directed RNA polymerase RBP11-like dimerisation" evidence="7">
    <location>
        <begin position="72"/>
        <end position="145"/>
    </location>
</feature>
<reference evidence="8 9" key="1">
    <citation type="submission" date="2015-06" db="EMBL/GenBank/DDBJ databases">
        <title>Draft genome of the ant-associated black yeast Phialophora attae CBS 131958.</title>
        <authorList>
            <person name="Moreno L.F."/>
            <person name="Stielow B.J."/>
            <person name="de Hoog S."/>
            <person name="Vicente V.A."/>
            <person name="Weiss V.A."/>
            <person name="de Vries M."/>
            <person name="Cruz L.M."/>
            <person name="Souza E.M."/>
        </authorList>
    </citation>
    <scope>NUCLEOTIDE SEQUENCE [LARGE SCALE GENOMIC DNA]</scope>
    <source>
        <strain evidence="8 9">CBS 131958</strain>
    </source>
</reference>
<evidence type="ECO:0000256" key="6">
    <source>
        <dbReference type="SAM" id="MobiDB-lite"/>
    </source>
</evidence>
<keyword evidence="4" id="KW-0539">Nucleus</keyword>
<proteinExistence type="inferred from homology"/>
<dbReference type="GO" id="GO:0006366">
    <property type="term" value="P:transcription by RNA polymerase II"/>
    <property type="evidence" value="ECO:0007669"/>
    <property type="project" value="InterPro"/>
</dbReference>
<dbReference type="InterPro" id="IPR022905">
    <property type="entry name" value="Rpo11-like"/>
</dbReference>
<keyword evidence="9" id="KW-1185">Reference proteome</keyword>
<dbReference type="Proteomes" id="UP000038010">
    <property type="component" value="Unassembled WGS sequence"/>
</dbReference>
<comment type="subcellular location">
    <subcellularLocation>
        <location evidence="1">Nucleus</location>
    </subcellularLocation>
</comment>
<dbReference type="VEuPathDB" id="FungiDB:AB675_9928"/>
<keyword evidence="2 8" id="KW-0240">DNA-directed RNA polymerase</keyword>
<evidence type="ECO:0000256" key="5">
    <source>
        <dbReference type="ARBA" id="ARBA00025751"/>
    </source>
</evidence>
<protein>
    <submittedName>
        <fullName evidence="8">DNA-directed RNA polymerase II subunit RPB11</fullName>
    </submittedName>
</protein>
<evidence type="ECO:0000256" key="2">
    <source>
        <dbReference type="ARBA" id="ARBA00022478"/>
    </source>
</evidence>
<dbReference type="EMBL" id="LFJN01000041">
    <property type="protein sequence ID" value="KPI35310.1"/>
    <property type="molecule type" value="Genomic_DNA"/>
</dbReference>
<dbReference type="AlphaFoldDB" id="A0A0N1H2B6"/>
<evidence type="ECO:0000256" key="4">
    <source>
        <dbReference type="ARBA" id="ARBA00023242"/>
    </source>
</evidence>
<dbReference type="InterPro" id="IPR036603">
    <property type="entry name" value="RBP11-like"/>
</dbReference>
<dbReference type="GO" id="GO:0046983">
    <property type="term" value="F:protein dimerization activity"/>
    <property type="evidence" value="ECO:0007669"/>
    <property type="project" value="InterPro"/>
</dbReference>
<dbReference type="Gene3D" id="3.30.1360.10">
    <property type="entry name" value="RNA polymerase, RBP11-like subunit"/>
    <property type="match status" value="1"/>
</dbReference>
<evidence type="ECO:0000256" key="3">
    <source>
        <dbReference type="ARBA" id="ARBA00023163"/>
    </source>
</evidence>
<dbReference type="InterPro" id="IPR009025">
    <property type="entry name" value="RBP11-like_dimer"/>
</dbReference>
<dbReference type="HAMAP" id="MF_00261">
    <property type="entry name" value="RNApol_arch_Rpo11"/>
    <property type="match status" value="1"/>
</dbReference>
<evidence type="ECO:0000313" key="9">
    <source>
        <dbReference type="Proteomes" id="UP000038010"/>
    </source>
</evidence>
<dbReference type="Pfam" id="PF13656">
    <property type="entry name" value="RNA_pol_L_2"/>
    <property type="match status" value="1"/>
</dbReference>